<dbReference type="Gene3D" id="3.90.480.10">
    <property type="entry name" value="Sulfite Reductase Hemoprotein,Domain 2"/>
    <property type="match status" value="1"/>
</dbReference>
<reference evidence="9 10" key="1">
    <citation type="submission" date="2016-10" db="EMBL/GenBank/DDBJ databases">
        <authorList>
            <person name="de Groot N.N."/>
        </authorList>
    </citation>
    <scope>NUCLEOTIDE SEQUENCE [LARGE SCALE GENOMIC DNA]</scope>
    <source>
        <strain evidence="10">KMM 9023,NRIC 0796,JCM 17311,KCTC 23692</strain>
    </source>
</reference>
<feature type="region of interest" description="Disordered" evidence="7">
    <location>
        <begin position="365"/>
        <end position="388"/>
    </location>
</feature>
<dbReference type="InterPro" id="IPR045854">
    <property type="entry name" value="NO2/SO3_Rdtase_4Fe4S_sf"/>
</dbReference>
<dbReference type="InterPro" id="IPR005117">
    <property type="entry name" value="NiRdtase/SiRdtase_haem-b_fer"/>
</dbReference>
<keyword evidence="3" id="KW-0479">Metal-binding</keyword>
<dbReference type="STRING" id="871652.SAMN04515673_11340"/>
<evidence type="ECO:0000256" key="6">
    <source>
        <dbReference type="ARBA" id="ARBA00023014"/>
    </source>
</evidence>
<dbReference type="EMBL" id="FOYI01000013">
    <property type="protein sequence ID" value="SFR18055.1"/>
    <property type="molecule type" value="Genomic_DNA"/>
</dbReference>
<keyword evidence="1" id="KW-0004">4Fe-4S</keyword>
<dbReference type="GO" id="GO:0020037">
    <property type="term" value="F:heme binding"/>
    <property type="evidence" value="ECO:0007669"/>
    <property type="project" value="InterPro"/>
</dbReference>
<name>A0A1I6EK33_9RHOB</name>
<dbReference type="SUPFAM" id="SSF55124">
    <property type="entry name" value="Nitrite/Sulfite reductase N-terminal domain-like"/>
    <property type="match status" value="1"/>
</dbReference>
<dbReference type="PANTHER" id="PTHR32439">
    <property type="entry name" value="FERREDOXIN--NITRITE REDUCTASE, CHLOROPLASTIC"/>
    <property type="match status" value="1"/>
</dbReference>
<keyword evidence="6" id="KW-0411">Iron-sulfur</keyword>
<evidence type="ECO:0000256" key="3">
    <source>
        <dbReference type="ARBA" id="ARBA00022723"/>
    </source>
</evidence>
<dbReference type="GO" id="GO:0016491">
    <property type="term" value="F:oxidoreductase activity"/>
    <property type="evidence" value="ECO:0007669"/>
    <property type="project" value="UniProtKB-KW"/>
</dbReference>
<dbReference type="InterPro" id="IPR036136">
    <property type="entry name" value="Nit/Sulf_reduc_fer-like_dom_sf"/>
</dbReference>
<organism evidence="9 10">
    <name type="scientific">Poseidonocella sedimentorum</name>
    <dbReference type="NCBI Taxonomy" id="871652"/>
    <lineage>
        <taxon>Bacteria</taxon>
        <taxon>Pseudomonadati</taxon>
        <taxon>Pseudomonadota</taxon>
        <taxon>Alphaproteobacteria</taxon>
        <taxon>Rhodobacterales</taxon>
        <taxon>Roseobacteraceae</taxon>
        <taxon>Poseidonocella</taxon>
    </lineage>
</organism>
<dbReference type="Proteomes" id="UP000199302">
    <property type="component" value="Unassembled WGS sequence"/>
</dbReference>
<accession>A0A1I6EK33</accession>
<dbReference type="NCBIfam" id="TIGR02435">
    <property type="entry name" value="CobG"/>
    <property type="match status" value="1"/>
</dbReference>
<evidence type="ECO:0000256" key="4">
    <source>
        <dbReference type="ARBA" id="ARBA00023002"/>
    </source>
</evidence>
<dbReference type="PROSITE" id="PS00365">
    <property type="entry name" value="NIR_SIR"/>
    <property type="match status" value="1"/>
</dbReference>
<dbReference type="InterPro" id="IPR006066">
    <property type="entry name" value="NO2/SO3_Rdtase_FeS/sirohaem_BS"/>
</dbReference>
<evidence type="ECO:0000313" key="10">
    <source>
        <dbReference type="Proteomes" id="UP000199302"/>
    </source>
</evidence>
<dbReference type="InterPro" id="IPR051329">
    <property type="entry name" value="NIR_SIR_4Fe-4S"/>
</dbReference>
<keyword evidence="4" id="KW-0560">Oxidoreductase</keyword>
<evidence type="ECO:0000256" key="5">
    <source>
        <dbReference type="ARBA" id="ARBA00023004"/>
    </source>
</evidence>
<dbReference type="InterPro" id="IPR012798">
    <property type="entry name" value="Cbl_synth_CobG-like"/>
</dbReference>
<dbReference type="AlphaFoldDB" id="A0A1I6EK33"/>
<evidence type="ECO:0000259" key="8">
    <source>
        <dbReference type="Pfam" id="PF03460"/>
    </source>
</evidence>
<keyword evidence="2" id="KW-0349">Heme</keyword>
<evidence type="ECO:0000256" key="1">
    <source>
        <dbReference type="ARBA" id="ARBA00022485"/>
    </source>
</evidence>
<dbReference type="RefSeq" id="WP_092082144.1">
    <property type="nucleotide sequence ID" value="NZ_FOYI01000013.1"/>
</dbReference>
<dbReference type="OrthoDB" id="7459360at2"/>
<evidence type="ECO:0000256" key="7">
    <source>
        <dbReference type="SAM" id="MobiDB-lite"/>
    </source>
</evidence>
<proteinExistence type="predicted"/>
<gene>
    <name evidence="9" type="ORF">SAMN04515673_11340</name>
</gene>
<dbReference type="SUPFAM" id="SSF56014">
    <property type="entry name" value="Nitrite and sulphite reductase 4Fe-4S domain-like"/>
    <property type="match status" value="1"/>
</dbReference>
<sequence length="388" mass="39606">MSGAVKGWCPGARRPMAAADGLVVRVRPFLNTLSGAQAAGLADLAERFGNGMLELTSRANLQIRGVADAEHAGLLDGLAALGLLDPDGEAEARRNLILSPFHGGADLWDQAEIAARLGALLERAPAMPSKFGFLVDAGPEGRHLAGVSGDIRIEAGPAGLLLRADGAEGGRVFEGIEAVCQGAIAMAEWFAESGGIGADGRGRMRRHLEAGAVLPPELAGTELPFPAADVARPGPRAGGLLLGAGFGLIPGGALRALLAVCPVGQTLRITPWRMLFLPGLAERPDLPESLIAAPGDPRLRVSACTGAPGCGQAEVETRALASHLAAGLAPGTTLHVSGCAKGCARPGPADLTLVGRAGRFDLVRGGAPWDEPDRQGLSPGDIDEAIRT</sequence>
<dbReference type="GO" id="GO:0046872">
    <property type="term" value="F:metal ion binding"/>
    <property type="evidence" value="ECO:0007669"/>
    <property type="project" value="UniProtKB-KW"/>
</dbReference>
<dbReference type="Pfam" id="PF03460">
    <property type="entry name" value="NIR_SIR_ferr"/>
    <property type="match status" value="1"/>
</dbReference>
<dbReference type="GO" id="GO:0051539">
    <property type="term" value="F:4 iron, 4 sulfur cluster binding"/>
    <property type="evidence" value="ECO:0007669"/>
    <property type="project" value="UniProtKB-KW"/>
</dbReference>
<evidence type="ECO:0000313" key="9">
    <source>
        <dbReference type="EMBL" id="SFR18055.1"/>
    </source>
</evidence>
<keyword evidence="5" id="KW-0408">Iron</keyword>
<keyword evidence="10" id="KW-1185">Reference proteome</keyword>
<evidence type="ECO:0000256" key="2">
    <source>
        <dbReference type="ARBA" id="ARBA00022617"/>
    </source>
</evidence>
<dbReference type="PANTHER" id="PTHR32439:SF9">
    <property type="entry name" value="BLR3264 PROTEIN"/>
    <property type="match status" value="1"/>
</dbReference>
<feature type="domain" description="Nitrite/Sulfite reductase ferredoxin-like" evidence="8">
    <location>
        <begin position="16"/>
        <end position="80"/>
    </location>
</feature>
<protein>
    <submittedName>
        <fullName evidence="9">Precorrin-3B synthase</fullName>
    </submittedName>
</protein>
<dbReference type="Gene3D" id="3.30.413.10">
    <property type="entry name" value="Sulfite Reductase Hemoprotein, domain 1"/>
    <property type="match status" value="2"/>
</dbReference>